<evidence type="ECO:0000313" key="4">
    <source>
        <dbReference type="Proteomes" id="UP001151699"/>
    </source>
</evidence>
<dbReference type="OrthoDB" id="7771731at2759"/>
<feature type="region of interest" description="Disordered" evidence="1">
    <location>
        <begin position="50"/>
        <end position="69"/>
    </location>
</feature>
<comment type="caution">
    <text evidence="3">The sequence shown here is derived from an EMBL/GenBank/DDBJ whole genome shotgun (WGS) entry which is preliminary data.</text>
</comment>
<gene>
    <name evidence="3" type="ORF">Bhyg_02004</name>
</gene>
<dbReference type="GO" id="GO:0000062">
    <property type="term" value="F:fatty-acyl-CoA binding"/>
    <property type="evidence" value="ECO:0007669"/>
    <property type="project" value="InterPro"/>
</dbReference>
<dbReference type="EMBL" id="WJQU01000001">
    <property type="protein sequence ID" value="KAJ6646790.1"/>
    <property type="molecule type" value="Genomic_DNA"/>
</dbReference>
<dbReference type="InterPro" id="IPR000582">
    <property type="entry name" value="Acyl-CoA-binding_protein"/>
</dbReference>
<dbReference type="AlphaFoldDB" id="A0A9Q0S7Z1"/>
<keyword evidence="4" id="KW-1185">Reference proteome</keyword>
<reference evidence="3" key="1">
    <citation type="submission" date="2022-07" db="EMBL/GenBank/DDBJ databases">
        <authorList>
            <person name="Trinca V."/>
            <person name="Uliana J.V.C."/>
            <person name="Torres T.T."/>
            <person name="Ward R.J."/>
            <person name="Monesi N."/>
        </authorList>
    </citation>
    <scope>NUCLEOTIDE SEQUENCE</scope>
    <source>
        <strain evidence="3">HSMRA1968</strain>
        <tissue evidence="3">Whole embryos</tissue>
    </source>
</reference>
<name>A0A9Q0S7Z1_9DIPT</name>
<dbReference type="InterPro" id="IPR035984">
    <property type="entry name" value="Acyl-CoA-binding_sf"/>
</dbReference>
<dbReference type="Pfam" id="PF00887">
    <property type="entry name" value="ACBP"/>
    <property type="match status" value="1"/>
</dbReference>
<dbReference type="SUPFAM" id="SSF47027">
    <property type="entry name" value="Acyl-CoA binding protein"/>
    <property type="match status" value="1"/>
</dbReference>
<sequence>MGTLQEQQRKFDESVEYITNLRKSEGPYDLNKQLELNRKLNALLNQAAHGAFRHAPPDSKSSLGTREKQQWESLGNISRVEAMRQFVVKAQEIKAEAELMQRTHGGQ</sequence>
<dbReference type="InterPro" id="IPR014352">
    <property type="entry name" value="FERM/acyl-CoA-bd_prot_sf"/>
</dbReference>
<protein>
    <recommendedName>
        <fullName evidence="2">ACB domain-containing protein</fullName>
    </recommendedName>
</protein>
<proteinExistence type="predicted"/>
<dbReference type="Gene3D" id="1.20.80.10">
    <property type="match status" value="1"/>
</dbReference>
<dbReference type="Proteomes" id="UP001151699">
    <property type="component" value="Chromosome A"/>
</dbReference>
<evidence type="ECO:0000259" key="2">
    <source>
        <dbReference type="Pfam" id="PF00887"/>
    </source>
</evidence>
<evidence type="ECO:0000313" key="3">
    <source>
        <dbReference type="EMBL" id="KAJ6646790.1"/>
    </source>
</evidence>
<accession>A0A9Q0S7Z1</accession>
<evidence type="ECO:0000256" key="1">
    <source>
        <dbReference type="SAM" id="MobiDB-lite"/>
    </source>
</evidence>
<feature type="domain" description="ACB" evidence="2">
    <location>
        <begin position="8"/>
        <end position="88"/>
    </location>
</feature>
<organism evidence="3 4">
    <name type="scientific">Pseudolycoriella hygida</name>
    <dbReference type="NCBI Taxonomy" id="35572"/>
    <lineage>
        <taxon>Eukaryota</taxon>
        <taxon>Metazoa</taxon>
        <taxon>Ecdysozoa</taxon>
        <taxon>Arthropoda</taxon>
        <taxon>Hexapoda</taxon>
        <taxon>Insecta</taxon>
        <taxon>Pterygota</taxon>
        <taxon>Neoptera</taxon>
        <taxon>Endopterygota</taxon>
        <taxon>Diptera</taxon>
        <taxon>Nematocera</taxon>
        <taxon>Sciaroidea</taxon>
        <taxon>Sciaridae</taxon>
        <taxon>Pseudolycoriella</taxon>
    </lineage>
</organism>